<evidence type="ECO:0000256" key="2">
    <source>
        <dbReference type="ARBA" id="ARBA00022475"/>
    </source>
</evidence>
<evidence type="ECO:0000256" key="1">
    <source>
        <dbReference type="ARBA" id="ARBA00004651"/>
    </source>
</evidence>
<dbReference type="GO" id="GO:0005886">
    <property type="term" value="C:plasma membrane"/>
    <property type="evidence" value="ECO:0007669"/>
    <property type="project" value="UniProtKB-SubCell"/>
</dbReference>
<evidence type="ECO:0000256" key="3">
    <source>
        <dbReference type="ARBA" id="ARBA00022692"/>
    </source>
</evidence>
<feature type="transmembrane region" description="Helical" evidence="6">
    <location>
        <begin position="316"/>
        <end position="337"/>
    </location>
</feature>
<feature type="transmembrane region" description="Helical" evidence="6">
    <location>
        <begin position="21"/>
        <end position="42"/>
    </location>
</feature>
<dbReference type="AlphaFoldDB" id="A0A9D1YTT3"/>
<proteinExistence type="predicted"/>
<feature type="transmembrane region" description="Helical" evidence="6">
    <location>
        <begin position="230"/>
        <end position="249"/>
    </location>
</feature>
<keyword evidence="5 6" id="KW-0472">Membrane</keyword>
<dbReference type="GO" id="GO:0022857">
    <property type="term" value="F:transmembrane transporter activity"/>
    <property type="evidence" value="ECO:0007669"/>
    <property type="project" value="InterPro"/>
</dbReference>
<accession>A0A9D1YTT3</accession>
<evidence type="ECO:0000256" key="4">
    <source>
        <dbReference type="ARBA" id="ARBA00022989"/>
    </source>
</evidence>
<dbReference type="InterPro" id="IPR050189">
    <property type="entry name" value="MFS_Efflux_Transporters"/>
</dbReference>
<feature type="transmembrane region" description="Helical" evidence="6">
    <location>
        <begin position="287"/>
        <end position="310"/>
    </location>
</feature>
<dbReference type="Proteomes" id="UP000824005">
    <property type="component" value="Unassembled WGS sequence"/>
</dbReference>
<dbReference type="PANTHER" id="PTHR43124">
    <property type="entry name" value="PURINE EFFLUX PUMP PBUE"/>
    <property type="match status" value="1"/>
</dbReference>
<feature type="transmembrane region" description="Helical" evidence="6">
    <location>
        <begin position="349"/>
        <end position="372"/>
    </location>
</feature>
<comment type="caution">
    <text evidence="7">The sequence shown here is derived from an EMBL/GenBank/DDBJ whole genome shotgun (WGS) entry which is preliminary data.</text>
</comment>
<feature type="transmembrane region" description="Helical" evidence="6">
    <location>
        <begin position="378"/>
        <end position="397"/>
    </location>
</feature>
<dbReference type="InterPro" id="IPR011701">
    <property type="entry name" value="MFS"/>
</dbReference>
<feature type="transmembrane region" description="Helical" evidence="6">
    <location>
        <begin position="144"/>
        <end position="165"/>
    </location>
</feature>
<evidence type="ECO:0000256" key="5">
    <source>
        <dbReference type="ARBA" id="ARBA00023136"/>
    </source>
</evidence>
<dbReference type="Pfam" id="PF07690">
    <property type="entry name" value="MFS_1"/>
    <property type="match status" value="1"/>
</dbReference>
<feature type="transmembrane region" description="Helical" evidence="6">
    <location>
        <begin position="54"/>
        <end position="75"/>
    </location>
</feature>
<evidence type="ECO:0000256" key="6">
    <source>
        <dbReference type="SAM" id="Phobius"/>
    </source>
</evidence>
<comment type="subcellular location">
    <subcellularLocation>
        <location evidence="1">Cell membrane</location>
        <topology evidence="1">Multi-pass membrane protein</topology>
    </subcellularLocation>
</comment>
<gene>
    <name evidence="7" type="ORF">H9830_04100</name>
</gene>
<keyword evidence="2" id="KW-1003">Cell membrane</keyword>
<dbReference type="InterPro" id="IPR036259">
    <property type="entry name" value="MFS_trans_sf"/>
</dbReference>
<protein>
    <submittedName>
        <fullName evidence="7">MFS transporter</fullName>
    </submittedName>
</protein>
<feature type="transmembrane region" description="Helical" evidence="6">
    <location>
        <begin position="82"/>
        <end position="101"/>
    </location>
</feature>
<feature type="transmembrane region" description="Helical" evidence="6">
    <location>
        <begin position="255"/>
        <end position="275"/>
    </location>
</feature>
<reference evidence="7" key="1">
    <citation type="journal article" date="2021" name="PeerJ">
        <title>Extensive microbial diversity within the chicken gut microbiome revealed by metagenomics and culture.</title>
        <authorList>
            <person name="Gilroy R."/>
            <person name="Ravi A."/>
            <person name="Getino M."/>
            <person name="Pursley I."/>
            <person name="Horton D.L."/>
            <person name="Alikhan N.F."/>
            <person name="Baker D."/>
            <person name="Gharbi K."/>
            <person name="Hall N."/>
            <person name="Watson M."/>
            <person name="Adriaenssens E.M."/>
            <person name="Foster-Nyarko E."/>
            <person name="Jarju S."/>
            <person name="Secka A."/>
            <person name="Antonio M."/>
            <person name="Oren A."/>
            <person name="Chaudhuri R.R."/>
            <person name="La Ragione R."/>
            <person name="Hildebrand F."/>
            <person name="Pallen M.J."/>
        </authorList>
    </citation>
    <scope>NUCLEOTIDE SEQUENCE</scope>
    <source>
        <strain evidence="7">ChiGjej1B1-98</strain>
    </source>
</reference>
<dbReference type="Gene3D" id="1.20.1250.20">
    <property type="entry name" value="MFS general substrate transporter like domains"/>
    <property type="match status" value="1"/>
</dbReference>
<feature type="transmembrane region" description="Helical" evidence="6">
    <location>
        <begin position="107"/>
        <end position="132"/>
    </location>
</feature>
<sequence>MQQRHSTSRAMRAGATTRGPVAALTATVALGIAIFFSLYSFLPVTRPESPELSSLFLGTMMAFVMGVQVFAPVLVRKFTLRVVLGASVSLLGAGALATALSSELLGLLVGAVAGGAGFGILVVAGAQGVALLVPPESLGRALGLYGLITMAAAAVGAPAGVQLAVAFSPTAFGICALIVGVVGASLAFGVPIGIERKPEPVPATDADARDRVEGCERVISAPVHAVTPGVPWAVLVFLLLGVVMLSHGLTSLPALAAASVNPALLLFGVQAANAVGRWLGGELDGRIPASTTALTGAIAVVVGGTTGVLLAGTIPALSAAVLVGAGAGIIQTVTLHTTMQRMDAGRASVVWNLAVDGGLWAGGVLWGLALAYGLVPVSVLSLSALVVVTGALVAWAIRRRTV</sequence>
<keyword evidence="4 6" id="KW-1133">Transmembrane helix</keyword>
<dbReference type="SUPFAM" id="SSF103473">
    <property type="entry name" value="MFS general substrate transporter"/>
    <property type="match status" value="1"/>
</dbReference>
<evidence type="ECO:0000313" key="8">
    <source>
        <dbReference type="Proteomes" id="UP000824005"/>
    </source>
</evidence>
<name>A0A9D1YTT3_9MICO</name>
<feature type="transmembrane region" description="Helical" evidence="6">
    <location>
        <begin position="171"/>
        <end position="190"/>
    </location>
</feature>
<organism evidence="7 8">
    <name type="scientific">Candidatus Agrococcus pullicola</name>
    <dbReference type="NCBI Taxonomy" id="2838429"/>
    <lineage>
        <taxon>Bacteria</taxon>
        <taxon>Bacillati</taxon>
        <taxon>Actinomycetota</taxon>
        <taxon>Actinomycetes</taxon>
        <taxon>Micrococcales</taxon>
        <taxon>Microbacteriaceae</taxon>
        <taxon>Agrococcus</taxon>
    </lineage>
</organism>
<reference evidence="7" key="2">
    <citation type="submission" date="2021-04" db="EMBL/GenBank/DDBJ databases">
        <authorList>
            <person name="Gilroy R."/>
        </authorList>
    </citation>
    <scope>NUCLEOTIDE SEQUENCE</scope>
    <source>
        <strain evidence="7">ChiGjej1B1-98</strain>
    </source>
</reference>
<dbReference type="PANTHER" id="PTHR43124:SF3">
    <property type="entry name" value="CHLORAMPHENICOL EFFLUX PUMP RV0191"/>
    <property type="match status" value="1"/>
</dbReference>
<keyword evidence="3 6" id="KW-0812">Transmembrane</keyword>
<dbReference type="EMBL" id="DXDC01000121">
    <property type="protein sequence ID" value="HIY65440.1"/>
    <property type="molecule type" value="Genomic_DNA"/>
</dbReference>
<evidence type="ECO:0000313" key="7">
    <source>
        <dbReference type="EMBL" id="HIY65440.1"/>
    </source>
</evidence>